<evidence type="ECO:0000313" key="2">
    <source>
        <dbReference type="Proteomes" id="UP000433876"/>
    </source>
</evidence>
<dbReference type="AlphaFoldDB" id="A0A8S9A250"/>
<protein>
    <submittedName>
        <fullName evidence="1">Uncharacterized protein</fullName>
    </submittedName>
</protein>
<accession>A0A8S9A250</accession>
<sequence>MKRRVRLRLRRSGRIAMSIIMNLTTRRATVTKVPLQVPVPVPVQVRMDKARTTAEIYHHRTGMMWTGMWCRDITALELCSACLVDYVMKSQPGFRC</sequence>
<reference evidence="1 2" key="1">
    <citation type="submission" date="2017-07" db="EMBL/GenBank/DDBJ databases">
        <title>Genome sequence of the Sordaria macrospora wild type strain R19027.</title>
        <authorList>
            <person name="Nowrousian M."/>
            <person name="Teichert I."/>
            <person name="Kueck U."/>
        </authorList>
    </citation>
    <scope>NUCLEOTIDE SEQUENCE [LARGE SCALE GENOMIC DNA]</scope>
    <source>
        <strain evidence="1 2">R19027</strain>
        <tissue evidence="1">Mycelium</tissue>
    </source>
</reference>
<name>A0A8S9A250_SORMA</name>
<gene>
    <name evidence="1" type="ORF">SMACR_02937</name>
</gene>
<dbReference type="EMBL" id="NMPR01000020">
    <property type="protein sequence ID" value="KAA8634645.1"/>
    <property type="molecule type" value="Genomic_DNA"/>
</dbReference>
<organism evidence="1 2">
    <name type="scientific">Sordaria macrospora</name>
    <dbReference type="NCBI Taxonomy" id="5147"/>
    <lineage>
        <taxon>Eukaryota</taxon>
        <taxon>Fungi</taxon>
        <taxon>Dikarya</taxon>
        <taxon>Ascomycota</taxon>
        <taxon>Pezizomycotina</taxon>
        <taxon>Sordariomycetes</taxon>
        <taxon>Sordariomycetidae</taxon>
        <taxon>Sordariales</taxon>
        <taxon>Sordariaceae</taxon>
        <taxon>Sordaria</taxon>
    </lineage>
</organism>
<dbReference type="Proteomes" id="UP000433876">
    <property type="component" value="Unassembled WGS sequence"/>
</dbReference>
<proteinExistence type="predicted"/>
<comment type="caution">
    <text evidence="1">The sequence shown here is derived from an EMBL/GenBank/DDBJ whole genome shotgun (WGS) entry which is preliminary data.</text>
</comment>
<evidence type="ECO:0000313" key="1">
    <source>
        <dbReference type="EMBL" id="KAA8634645.1"/>
    </source>
</evidence>